<name>A0A3P3TCP8_9BACL</name>
<sequence length="109" mass="12880">MNNDSSVTDYIAIKSLMARILRQYYVSDNIIEKEELQNKYTSLLEMSKRFDEVSLTQQEKQLIEKIDEYSNLFEEYHLTDNIIRKAEIEDIFKKAILNNETPLKAQPGE</sequence>
<evidence type="ECO:0000313" key="2">
    <source>
        <dbReference type="Proteomes" id="UP000267017"/>
    </source>
</evidence>
<accession>A0A3P3TCP8</accession>
<comment type="caution">
    <text evidence="1">The sequence shown here is derived from an EMBL/GenBank/DDBJ whole genome shotgun (WGS) entry which is preliminary data.</text>
</comment>
<gene>
    <name evidence="1" type="ORF">EHV15_35480</name>
</gene>
<dbReference type="OrthoDB" id="9898440at2"/>
<dbReference type="Proteomes" id="UP000267017">
    <property type="component" value="Unassembled WGS sequence"/>
</dbReference>
<dbReference type="EMBL" id="RRCN01000002">
    <property type="protein sequence ID" value="RRJ54878.1"/>
    <property type="molecule type" value="Genomic_DNA"/>
</dbReference>
<organism evidence="1 2">
    <name type="scientific">Paenibacillus oralis</name>
    <dbReference type="NCBI Taxonomy" id="2490856"/>
    <lineage>
        <taxon>Bacteria</taxon>
        <taxon>Bacillati</taxon>
        <taxon>Bacillota</taxon>
        <taxon>Bacilli</taxon>
        <taxon>Bacillales</taxon>
        <taxon>Paenibacillaceae</taxon>
        <taxon>Paenibacillus</taxon>
    </lineage>
</organism>
<dbReference type="AlphaFoldDB" id="A0A3P3TCP8"/>
<reference evidence="1 2" key="1">
    <citation type="submission" date="2018-11" db="EMBL/GenBank/DDBJ databases">
        <title>Genome sequencing of Paenibacillus sp. KCOM 3021 (= ChDC PVNT-B20).</title>
        <authorList>
            <person name="Kook J.-K."/>
            <person name="Park S.-N."/>
            <person name="Lim Y.K."/>
        </authorList>
    </citation>
    <scope>NUCLEOTIDE SEQUENCE [LARGE SCALE GENOMIC DNA]</scope>
    <source>
        <strain evidence="1 2">KCOM 3021</strain>
    </source>
</reference>
<protein>
    <submittedName>
        <fullName evidence="1">Uncharacterized protein</fullName>
    </submittedName>
</protein>
<dbReference type="RefSeq" id="WP_128635971.1">
    <property type="nucleotide sequence ID" value="NZ_RRCN01000002.1"/>
</dbReference>
<evidence type="ECO:0000313" key="1">
    <source>
        <dbReference type="EMBL" id="RRJ54878.1"/>
    </source>
</evidence>
<keyword evidence="2" id="KW-1185">Reference proteome</keyword>
<proteinExistence type="predicted"/>